<dbReference type="EMBL" id="FNRD01000011">
    <property type="protein sequence ID" value="SEA89176.1"/>
    <property type="molecule type" value="Genomic_DNA"/>
</dbReference>
<organism evidence="1 2">
    <name type="scientific">Flavobacterium gillisiae</name>
    <dbReference type="NCBI Taxonomy" id="150146"/>
    <lineage>
        <taxon>Bacteria</taxon>
        <taxon>Pseudomonadati</taxon>
        <taxon>Bacteroidota</taxon>
        <taxon>Flavobacteriia</taxon>
        <taxon>Flavobacteriales</taxon>
        <taxon>Flavobacteriaceae</taxon>
        <taxon>Flavobacterium</taxon>
    </lineage>
</organism>
<keyword evidence="2" id="KW-1185">Reference proteome</keyword>
<accession>A0A1H4EW25</accession>
<dbReference type="Proteomes" id="UP000198951">
    <property type="component" value="Unassembled WGS sequence"/>
</dbReference>
<name>A0A1H4EW25_9FLAO</name>
<dbReference type="AlphaFoldDB" id="A0A1H4EW25"/>
<protein>
    <submittedName>
        <fullName evidence="1">Uncharacterized protein</fullName>
    </submittedName>
</protein>
<dbReference type="STRING" id="150146.SAMN05443667_11124"/>
<proteinExistence type="predicted"/>
<evidence type="ECO:0000313" key="2">
    <source>
        <dbReference type="Proteomes" id="UP000198951"/>
    </source>
</evidence>
<dbReference type="OrthoDB" id="869432at2"/>
<dbReference type="SUPFAM" id="SSF52266">
    <property type="entry name" value="SGNH hydrolase"/>
    <property type="match status" value="1"/>
</dbReference>
<reference evidence="2" key="1">
    <citation type="submission" date="2016-10" db="EMBL/GenBank/DDBJ databases">
        <authorList>
            <person name="Varghese N."/>
            <person name="Submissions S."/>
        </authorList>
    </citation>
    <scope>NUCLEOTIDE SEQUENCE [LARGE SCALE GENOMIC DNA]</scope>
    <source>
        <strain evidence="2">DSM 22376</strain>
    </source>
</reference>
<sequence length="327" mass="38082">MNKFLAYILFLLTAVYIIGYSFQLVADFGLKKIKFSNYEDWSRLLQGTINADIVIVGSSRGFVGYDPKIIGNSTNLKTHNLSYDAAGFKLQQSKLKIYLKHNHTPKIFVQNIDLAHFNDNDVLPNQSQFIPFINDNDVSDLLSHYDLKYQYLEFVPLLKYNNNFKVFKNGIVSSFTNKSATEEVCDGFSPKSNTFKNDQYNIVKLKRYLKSIDNNEKIYKSKLNKILAFYEPLLADNSILIFVWAPEYKARLDPLFNPLYSPIKEQLNELHKHNSSIYFIDLSHNEISQNKEFFYDTFHLNQNGAHVFSLKLSNEIKKILKSRKYKI</sequence>
<evidence type="ECO:0000313" key="1">
    <source>
        <dbReference type="EMBL" id="SEA89176.1"/>
    </source>
</evidence>
<gene>
    <name evidence="1" type="ORF">SAMN05443667_11124</name>
</gene>
<dbReference type="RefSeq" id="WP_091091882.1">
    <property type="nucleotide sequence ID" value="NZ_FNRD01000011.1"/>
</dbReference>